<gene>
    <name evidence="2" type="ORF">GCM10025866_31270</name>
</gene>
<evidence type="ECO:0000259" key="1">
    <source>
        <dbReference type="Pfam" id="PF12680"/>
    </source>
</evidence>
<sequence>MADTNEDVARAISGHSFEAALPSLADDIVWTLVGEEPIRGKDAVITLLQATAAEVASTTSDFRSFRTFVAGDAVVVDSVAEYVAADGDRTVVASCDIYEFTDGMLTEIRSYNIELPE</sequence>
<evidence type="ECO:0000313" key="2">
    <source>
        <dbReference type="EMBL" id="BDZ47218.1"/>
    </source>
</evidence>
<dbReference type="Pfam" id="PF12680">
    <property type="entry name" value="SnoaL_2"/>
    <property type="match status" value="1"/>
</dbReference>
<keyword evidence="3" id="KW-1185">Reference proteome</keyword>
<dbReference type="Gene3D" id="3.10.450.50">
    <property type="match status" value="1"/>
</dbReference>
<dbReference type="Proteomes" id="UP001321498">
    <property type="component" value="Chromosome"/>
</dbReference>
<dbReference type="InterPro" id="IPR037401">
    <property type="entry name" value="SnoaL-like"/>
</dbReference>
<protein>
    <recommendedName>
        <fullName evidence="1">SnoaL-like domain-containing protein</fullName>
    </recommendedName>
</protein>
<proteinExistence type="predicted"/>
<dbReference type="RefSeq" id="WP_286277167.1">
    <property type="nucleotide sequence ID" value="NZ_AP027731.1"/>
</dbReference>
<feature type="domain" description="SnoaL-like" evidence="1">
    <location>
        <begin position="9"/>
        <end position="107"/>
    </location>
</feature>
<dbReference type="InterPro" id="IPR032710">
    <property type="entry name" value="NTF2-like_dom_sf"/>
</dbReference>
<organism evidence="2 3">
    <name type="scientific">Naasia aerilata</name>
    <dbReference type="NCBI Taxonomy" id="1162966"/>
    <lineage>
        <taxon>Bacteria</taxon>
        <taxon>Bacillati</taxon>
        <taxon>Actinomycetota</taxon>
        <taxon>Actinomycetes</taxon>
        <taxon>Micrococcales</taxon>
        <taxon>Microbacteriaceae</taxon>
        <taxon>Naasia</taxon>
    </lineage>
</organism>
<reference evidence="3" key="1">
    <citation type="journal article" date="2019" name="Int. J. Syst. Evol. Microbiol.">
        <title>The Global Catalogue of Microorganisms (GCM) 10K type strain sequencing project: providing services to taxonomists for standard genome sequencing and annotation.</title>
        <authorList>
            <consortium name="The Broad Institute Genomics Platform"/>
            <consortium name="The Broad Institute Genome Sequencing Center for Infectious Disease"/>
            <person name="Wu L."/>
            <person name="Ma J."/>
        </authorList>
    </citation>
    <scope>NUCLEOTIDE SEQUENCE [LARGE SCALE GENOMIC DNA]</scope>
    <source>
        <strain evidence="3">NBRC 108725</strain>
    </source>
</reference>
<dbReference type="EMBL" id="AP027731">
    <property type="protein sequence ID" value="BDZ47218.1"/>
    <property type="molecule type" value="Genomic_DNA"/>
</dbReference>
<accession>A0ABM8GFT9</accession>
<evidence type="ECO:0000313" key="3">
    <source>
        <dbReference type="Proteomes" id="UP001321498"/>
    </source>
</evidence>
<dbReference type="SUPFAM" id="SSF54427">
    <property type="entry name" value="NTF2-like"/>
    <property type="match status" value="1"/>
</dbReference>
<name>A0ABM8GFT9_9MICO</name>